<dbReference type="Gene3D" id="3.30.110.170">
    <property type="entry name" value="Protein of unknown function (DUF541), domain 1"/>
    <property type="match status" value="1"/>
</dbReference>
<evidence type="ECO:0000313" key="2">
    <source>
        <dbReference type="Proteomes" id="UP000325243"/>
    </source>
</evidence>
<dbReference type="Proteomes" id="UP000325243">
    <property type="component" value="Unassembled WGS sequence"/>
</dbReference>
<dbReference type="InterPro" id="IPR052022">
    <property type="entry name" value="26kDa_periplasmic_antigen"/>
</dbReference>
<keyword evidence="2" id="KW-1185">Reference proteome</keyword>
<name>A0A5S4UY37_9MICO</name>
<comment type="caution">
    <text evidence="1">The sequence shown here is derived from an EMBL/GenBank/DDBJ whole genome shotgun (WGS) entry which is preliminary data.</text>
</comment>
<dbReference type="PANTHER" id="PTHR34387">
    <property type="entry name" value="SLR1258 PROTEIN"/>
    <property type="match status" value="1"/>
</dbReference>
<dbReference type="EMBL" id="VSSB01000002">
    <property type="protein sequence ID" value="TYL50523.1"/>
    <property type="molecule type" value="Genomic_DNA"/>
</dbReference>
<accession>A0A5S4UY37</accession>
<protein>
    <submittedName>
        <fullName evidence="1">DUF541 domain-containing protein</fullName>
    </submittedName>
</protein>
<sequence>MPTTIAVTGRAEERIAPELGAVTLSVGGSGAAREHVYGRTSAAHERLLAQVRELEASGALDTWSAGQLRVWSYRPWNNEGRQLPVVHQASADVEVVFSDLSRIGEWVGEAAGSDEITIGGIDWRLTEATRRRVQEAAQRAAVADAVTKARVYASALGLGTPTPVELADQGLLAVQPGPPMPKAMMMRAVADVGSAAPTEFAPQELVIEAAVDARFTADPA</sequence>
<dbReference type="Pfam" id="PF04402">
    <property type="entry name" value="SIMPL"/>
    <property type="match status" value="1"/>
</dbReference>
<organism evidence="1 2">
    <name type="scientific">Agromyces mariniharenae</name>
    <dbReference type="NCBI Taxonomy" id="2604423"/>
    <lineage>
        <taxon>Bacteria</taxon>
        <taxon>Bacillati</taxon>
        <taxon>Actinomycetota</taxon>
        <taxon>Actinomycetes</taxon>
        <taxon>Micrococcales</taxon>
        <taxon>Microbacteriaceae</taxon>
        <taxon>Agromyces</taxon>
    </lineage>
</organism>
<dbReference type="InterPro" id="IPR007497">
    <property type="entry name" value="SIMPL/DUF541"/>
</dbReference>
<dbReference type="Gene3D" id="3.30.70.2970">
    <property type="entry name" value="Protein of unknown function (DUF541), domain 2"/>
    <property type="match status" value="1"/>
</dbReference>
<reference evidence="1 2" key="1">
    <citation type="submission" date="2019-08" db="EMBL/GenBank/DDBJ databases">
        <authorList>
            <person name="Hu J."/>
        </authorList>
    </citation>
    <scope>NUCLEOTIDE SEQUENCE [LARGE SCALE GENOMIC DNA]</scope>
    <source>
        <strain evidence="1 2">NEAU-184</strain>
    </source>
</reference>
<dbReference type="PANTHER" id="PTHR34387:SF2">
    <property type="entry name" value="SLR1258 PROTEIN"/>
    <property type="match status" value="1"/>
</dbReference>
<dbReference type="GO" id="GO:0006974">
    <property type="term" value="P:DNA damage response"/>
    <property type="evidence" value="ECO:0007669"/>
    <property type="project" value="TreeGrafter"/>
</dbReference>
<proteinExistence type="predicted"/>
<evidence type="ECO:0000313" key="1">
    <source>
        <dbReference type="EMBL" id="TYL50523.1"/>
    </source>
</evidence>
<gene>
    <name evidence="1" type="ORF">FYC51_15120</name>
</gene>
<dbReference type="AlphaFoldDB" id="A0A5S4UY37"/>
<dbReference type="RefSeq" id="WP_148734624.1">
    <property type="nucleotide sequence ID" value="NZ_VSSB01000002.1"/>
</dbReference>